<evidence type="ECO:0000313" key="6">
    <source>
        <dbReference type="Proteomes" id="UP000004728"/>
    </source>
</evidence>
<dbReference type="STRING" id="983920.Y88_0759"/>
<name>F1Z9P0_9SPHN</name>
<evidence type="ECO:0000256" key="3">
    <source>
        <dbReference type="ARBA" id="ARBA00022737"/>
    </source>
</evidence>
<reference evidence="5 6" key="1">
    <citation type="journal article" date="2012" name="J. Bacteriol.">
        <title>Draft Genome Sequence of Novosphingobium nitrogenifigens Y88T.</title>
        <authorList>
            <person name="Strabala T.J."/>
            <person name="Macdonald L."/>
            <person name="Liu V."/>
            <person name="Smit A.M."/>
        </authorList>
    </citation>
    <scope>NUCLEOTIDE SEQUENCE [LARGE SCALE GENOMIC DNA]</scope>
    <source>
        <strain evidence="5 6">DSM 19370</strain>
    </source>
</reference>
<evidence type="ECO:0000256" key="4">
    <source>
        <dbReference type="ARBA" id="ARBA00022803"/>
    </source>
</evidence>
<sequence>MTSDFLGNPVTGADATALTAIDAFIGGLISYETRILGILDVTAAPMPAMVATFAGILHLLAETSGAETHAEPFLAAAREAAGRDALTSREVLWIEVLRQWIAGDIDGTITTLDTIVAQSPRDLAALKLLQYHHFNRGEFAGMLRAALAVHHSEGDLPYLGGMLAFAYEQLHLLDEAEKAAWAGLGVAPTDPWAQHALAHVWLTRGQIDEGLAALTQWSSGWQNLNSFMVTHLWWHLALFHLSKGEFATVLGLYDMQIWAYDKSYSQDQVGAVSMLARLEASGVDVGTRWADLGEWLAPRATDTLLPFLSVQYAYGLARAGRAEADTLLAALEQAADRAEGDPIWRDAALPLARGLVAHARGDHVRAVALLGDAVPRLSHLGGSHAQRDLFALVLLDAQVKAGAWADAQQALELRRVHDPRGVPLNTTLARVYDALGLPEQAAAARARIAA</sequence>
<comment type="similarity">
    <text evidence="1">Belongs to the TTC38 family.</text>
</comment>
<dbReference type="SUPFAM" id="SSF48452">
    <property type="entry name" value="TPR-like"/>
    <property type="match status" value="1"/>
</dbReference>
<dbReference type="HOGENOM" id="CLU_029972_1_2_5"/>
<dbReference type="Proteomes" id="UP000004728">
    <property type="component" value="Unassembled WGS sequence"/>
</dbReference>
<protein>
    <recommendedName>
        <fullName evidence="2">Tetratricopeptide repeat protein 38</fullName>
    </recommendedName>
</protein>
<accession>F1Z9P0</accession>
<comment type="caution">
    <text evidence="5">The sequence shown here is derived from an EMBL/GenBank/DDBJ whole genome shotgun (WGS) entry which is preliminary data.</text>
</comment>
<keyword evidence="4" id="KW-0802">TPR repeat</keyword>
<dbReference type="PANTHER" id="PTHR16263:SF4">
    <property type="entry name" value="TETRATRICOPEPTIDE REPEAT PROTEIN 38"/>
    <property type="match status" value="1"/>
</dbReference>
<dbReference type="AlphaFoldDB" id="F1Z9P0"/>
<dbReference type="PANTHER" id="PTHR16263">
    <property type="entry name" value="TETRATRICOPEPTIDE REPEAT PROTEIN 38"/>
    <property type="match status" value="1"/>
</dbReference>
<evidence type="ECO:0000313" key="5">
    <source>
        <dbReference type="EMBL" id="EGD58702.1"/>
    </source>
</evidence>
<dbReference type="InParanoid" id="F1Z9P0"/>
<keyword evidence="3" id="KW-0677">Repeat</keyword>
<dbReference type="InterPro" id="IPR033891">
    <property type="entry name" value="TTC38"/>
</dbReference>
<dbReference type="CDD" id="cd05804">
    <property type="entry name" value="StaR_like"/>
    <property type="match status" value="1"/>
</dbReference>
<evidence type="ECO:0000256" key="2">
    <source>
        <dbReference type="ARBA" id="ARBA00019992"/>
    </source>
</evidence>
<keyword evidence="6" id="KW-1185">Reference proteome</keyword>
<dbReference type="RefSeq" id="WP_008066356.1">
    <property type="nucleotide sequence ID" value="NZ_AQWK01000002.1"/>
</dbReference>
<dbReference type="EMBL" id="AEWJ01000041">
    <property type="protein sequence ID" value="EGD58702.1"/>
    <property type="molecule type" value="Genomic_DNA"/>
</dbReference>
<proteinExistence type="inferred from homology"/>
<gene>
    <name evidence="5" type="ORF">Y88_0759</name>
</gene>
<dbReference type="InterPro" id="IPR011990">
    <property type="entry name" value="TPR-like_helical_dom_sf"/>
</dbReference>
<evidence type="ECO:0000256" key="1">
    <source>
        <dbReference type="ARBA" id="ARBA00005857"/>
    </source>
</evidence>
<dbReference type="OrthoDB" id="9815900at2"/>
<organism evidence="5 6">
    <name type="scientific">Novosphingobium nitrogenifigens DSM 19370</name>
    <dbReference type="NCBI Taxonomy" id="983920"/>
    <lineage>
        <taxon>Bacteria</taxon>
        <taxon>Pseudomonadati</taxon>
        <taxon>Pseudomonadota</taxon>
        <taxon>Alphaproteobacteria</taxon>
        <taxon>Sphingomonadales</taxon>
        <taxon>Sphingomonadaceae</taxon>
        <taxon>Novosphingobium</taxon>
    </lineage>
</organism>
<dbReference type="eggNOG" id="COG0457">
    <property type="taxonomic scope" value="Bacteria"/>
</dbReference>
<dbReference type="Gene3D" id="1.25.40.10">
    <property type="entry name" value="Tetratricopeptide repeat domain"/>
    <property type="match status" value="1"/>
</dbReference>